<evidence type="ECO:0000313" key="3">
    <source>
        <dbReference type="EMBL" id="NDV29138.1"/>
    </source>
</evidence>
<dbReference type="PANTHER" id="PTHR48287">
    <property type="entry name" value="ARM REPEAT SUPERFAMILY PROTEIN"/>
    <property type="match status" value="1"/>
</dbReference>
<dbReference type="GO" id="GO:0005634">
    <property type="term" value="C:nucleus"/>
    <property type="evidence" value="ECO:0007669"/>
    <property type="project" value="UniProtKB-SubCell"/>
</dbReference>
<name>A0A6B2KX19_9EUKA</name>
<dbReference type="InterPro" id="IPR012978">
    <property type="entry name" value="HEAT_RRP12"/>
</dbReference>
<dbReference type="Pfam" id="PF08161">
    <property type="entry name" value="RRP12_HEAT"/>
    <property type="match status" value="1"/>
</dbReference>
<feature type="region of interest" description="Disordered" evidence="1">
    <location>
        <begin position="938"/>
        <end position="988"/>
    </location>
</feature>
<dbReference type="PANTHER" id="PTHR48287:SF1">
    <property type="entry name" value="ARM REPEAT SUPERFAMILY PROTEIN"/>
    <property type="match status" value="1"/>
</dbReference>
<dbReference type="AlphaFoldDB" id="A0A6B2KX19"/>
<dbReference type="SUPFAM" id="SSF48371">
    <property type="entry name" value="ARM repeat"/>
    <property type="match status" value="2"/>
</dbReference>
<dbReference type="InterPro" id="IPR052087">
    <property type="entry name" value="RRP12"/>
</dbReference>
<dbReference type="EMBL" id="GIBP01000169">
    <property type="protein sequence ID" value="NDV29138.1"/>
    <property type="molecule type" value="Transcribed_RNA"/>
</dbReference>
<feature type="compositionally biased region" description="Basic and acidic residues" evidence="1">
    <location>
        <begin position="946"/>
        <end position="964"/>
    </location>
</feature>
<feature type="compositionally biased region" description="Basic and acidic residues" evidence="1">
    <location>
        <begin position="1"/>
        <end position="16"/>
    </location>
</feature>
<proteinExistence type="predicted"/>
<accession>A0A6B2KX19</accession>
<feature type="region of interest" description="Disordered" evidence="1">
    <location>
        <begin position="1"/>
        <end position="25"/>
    </location>
</feature>
<sequence length="1153" mass="130255">MMANEKENKIFAKKENDGEEGAEEKNEHVERCKAAFRLMALVCPKLSDMTFKKVSPDLVKLMVDFFKKSPPATLARSGIELIRSLFSWTHPLEDQLITRLFRILVDQVVTGRPKNRKVSLDIIYETLENRPELVVSILLPCIQSTILPIVRQCKQDNTLTTLHALYLLQNLSGFLPNSSIKSIAENALRLPILGHGMVNVCLLKVFGSFFETLRERNASGVTKKGVVGDLTEDLGLAAALVNALFDLKLNFSDGDVLIAFGNAIMEGFVTLAKLEPPLAAKKLPQLVKDLLPTFQGENNAANVNTGNVLGNILNACVTKEMIVETVEGGVDAKEKHFLLLINYLRSGLKYTYQVSWEPILGVIQAFFKATAANIPAEKGEVIKNALVKPVADLIRDIAYLREGRWENIAEQTLASSLSTIGIKNFLEILILKFPSIDYPSNEKPSVDNLWILPFLKRHLSHSELSFFLTKFLPISQELEANAKKATAKGDHLEAQILQTIYLQIWELFPAFSTYPTDIPITFKKIAKLLCTALLEKPNLRAVVSTGILFMINKNKALLSQPEKSVGSNPKDNINAIAVFSKNFLPGLFNVLIDDIPPNERNHIYNTTEAFISISDKPLITATFNNVVGKLIKESTDQTKIAEKPKEASAGSTLLSRLADISVIFVQHIEMANVELLFKTVRPLLTARDTHLQKKTFKVLISICQHHRVLVNANFNECIKILEETEPKTSNNATKKFRSKLMKILFEEAKTLDVETLKRLLPEVILNTREVNATTREISHQIIDILGEKFNSTTPSQINHLIGIVAAGLTLDARFISATMSILSILLKKYAVSVSAEMKQDIITTTVLFFRSTQREVLHATLECWRKILSIYKDKELKEVLSGFFEAVWGWDDITKTKLHNELKVVLEKLLRKMGYEELLKIAGNRWMNLLRNIRKSYKREKKKKSGKNEKGKEKKEKKKDKMEDSSSSSDDSSDSENDEMKAADPKGTWVVEGKTDDDIIDFLESSANQHVVSKDPNQQTKKKKVHDDFKFTDDGKFIVDDLMEEENKKKEKGPSLKEQMEARVNLPINRSRQRLKRIKAETYAPHSALRYKNKKAGGDLISKTAKYEPYSYTPLDPKQLNKRRLYGAHKKYQPLMLSSKGRIINKKKQRRSK</sequence>
<evidence type="ECO:0000259" key="2">
    <source>
        <dbReference type="Pfam" id="PF08161"/>
    </source>
</evidence>
<reference evidence="3" key="1">
    <citation type="journal article" date="2020" name="J. Eukaryot. Microbiol.">
        <title>De novo Sequencing, Assembly and Annotation of the Transcriptome for the Free-Living Testate Amoeba Arcella intermedia.</title>
        <authorList>
            <person name="Ribeiro G.M."/>
            <person name="Porfirio-Sousa A.L."/>
            <person name="Maurer-Alcala X.X."/>
            <person name="Katz L.A."/>
            <person name="Lahr D.J.G."/>
        </authorList>
    </citation>
    <scope>NUCLEOTIDE SEQUENCE</scope>
</reference>
<protein>
    <recommendedName>
        <fullName evidence="2">RRP12 HEAT domain-containing protein</fullName>
    </recommendedName>
</protein>
<evidence type="ECO:0000256" key="1">
    <source>
        <dbReference type="SAM" id="MobiDB-lite"/>
    </source>
</evidence>
<organism evidence="3">
    <name type="scientific">Arcella intermedia</name>
    <dbReference type="NCBI Taxonomy" id="1963864"/>
    <lineage>
        <taxon>Eukaryota</taxon>
        <taxon>Amoebozoa</taxon>
        <taxon>Tubulinea</taxon>
        <taxon>Elardia</taxon>
        <taxon>Arcellinida</taxon>
        <taxon>Sphaerothecina</taxon>
        <taxon>Arcellidae</taxon>
        <taxon>Arcella</taxon>
    </lineage>
</organism>
<feature type="domain" description="RRP12 HEAT" evidence="2">
    <location>
        <begin position="299"/>
        <end position="590"/>
    </location>
</feature>
<dbReference type="InterPro" id="IPR016024">
    <property type="entry name" value="ARM-type_fold"/>
</dbReference>